<dbReference type="RefSeq" id="WP_200971551.1">
    <property type="nucleotide sequence ID" value="NZ_CP065592.1"/>
</dbReference>
<dbReference type="InterPro" id="IPR014922">
    <property type="entry name" value="YdhG-like"/>
</dbReference>
<dbReference type="Pfam" id="PF13376">
    <property type="entry name" value="OmdA"/>
    <property type="match status" value="1"/>
</dbReference>
<evidence type="ECO:0000313" key="3">
    <source>
        <dbReference type="Proteomes" id="UP000594873"/>
    </source>
</evidence>
<accession>A0A7T2GJ86</accession>
<name>A0A7T2GJ86_9SPHN</name>
<evidence type="ECO:0000259" key="1">
    <source>
        <dbReference type="Pfam" id="PF08818"/>
    </source>
</evidence>
<evidence type="ECO:0000313" key="2">
    <source>
        <dbReference type="EMBL" id="QPQ54875.1"/>
    </source>
</evidence>
<reference evidence="2 3" key="1">
    <citation type="submission" date="2020-11" db="EMBL/GenBank/DDBJ databases">
        <title>Genome seq and assembly of Sphingosinicella sp.</title>
        <authorList>
            <person name="Chhetri G."/>
        </authorList>
    </citation>
    <scope>NUCLEOTIDE SEQUENCE [LARGE SCALE GENOMIC DNA]</scope>
    <source>
        <strain evidence="2 3">UDD2</strain>
    </source>
</reference>
<protein>
    <submittedName>
        <fullName evidence="2">YdeI/OmpD-associated family protein</fullName>
    </submittedName>
</protein>
<feature type="domain" description="YdhG-like" evidence="1">
    <location>
        <begin position="19"/>
        <end position="111"/>
    </location>
</feature>
<dbReference type="Gene3D" id="3.90.1150.200">
    <property type="match status" value="1"/>
</dbReference>
<dbReference type="Proteomes" id="UP000594873">
    <property type="component" value="Chromosome"/>
</dbReference>
<dbReference type="SUPFAM" id="SSF159888">
    <property type="entry name" value="YdhG-like"/>
    <property type="match status" value="1"/>
</dbReference>
<organism evidence="2 3">
    <name type="scientific">Allosphingosinicella flava</name>
    <dbReference type="NCBI Taxonomy" id="2771430"/>
    <lineage>
        <taxon>Bacteria</taxon>
        <taxon>Pseudomonadati</taxon>
        <taxon>Pseudomonadota</taxon>
        <taxon>Alphaproteobacteria</taxon>
        <taxon>Sphingomonadales</taxon>
        <taxon>Sphingomonadaceae</taxon>
        <taxon>Allosphingosinicella</taxon>
    </lineage>
</organism>
<proteinExistence type="predicted"/>
<dbReference type="EMBL" id="CP065592">
    <property type="protein sequence ID" value="QPQ54875.1"/>
    <property type="molecule type" value="Genomic_DNA"/>
</dbReference>
<dbReference type="KEGG" id="sflv:IC614_11235"/>
<sequence length="200" mass="21855">MPMDDRVDAYIARQADFARPILTHIRAVMHRAAPDIAEDIKWGAPAFLHNGRQIAMMAGFKAHAALNFLHGAALTGAAAGSSGAMGQFGKLTAVADLPEEAELAALIRAAMALSETGVKRPKKEPKPMPEMPGDFREALDADPRARAVFEAFSPSARREYLEWIVEAKRAETRGSRIAQAMIWIAEGKKRNWRYEKGCGA</sequence>
<keyword evidence="3" id="KW-1185">Reference proteome</keyword>
<gene>
    <name evidence="2" type="ORF">IC614_11235</name>
</gene>
<dbReference type="AlphaFoldDB" id="A0A7T2GJ86"/>
<dbReference type="Pfam" id="PF08818">
    <property type="entry name" value="DUF1801"/>
    <property type="match status" value="1"/>
</dbReference>